<keyword evidence="1" id="KW-0488">Methylation</keyword>
<dbReference type="NCBIfam" id="TIGR02532">
    <property type="entry name" value="IV_pilin_GFxxxE"/>
    <property type="match status" value="1"/>
</dbReference>
<dbReference type="AlphaFoldDB" id="A0A1V6C8Z5"/>
<dbReference type="Gene3D" id="3.30.700.10">
    <property type="entry name" value="Glycoprotein, Type 4 Pilin"/>
    <property type="match status" value="1"/>
</dbReference>
<sequence length="241" mass="27257">MKRKGFTLIELLVVIAIIAILASMLLPALGRARAKAKMTTCLNNLKQIGLAVQMYLSDYNECWYPHLNGVDKLGYTWEWGLNYLPGKAVTAFLYTLIQNGYLTGTMTYGTGAYYGGQYNDFLAASTGMVHCPCLDPYWENGYRRTGYPGWCDYAYNRNLPVNAVKLGRVPKPAETLLFFESRAGEVDPLYPDPSYNQVWVQNCMYYGYGRHYQFQLINAVFVDGHSASLTWSDFVKGGYPQ</sequence>
<dbReference type="InterPro" id="IPR045584">
    <property type="entry name" value="Pilin-like"/>
</dbReference>
<dbReference type="PRINTS" id="PR00813">
    <property type="entry name" value="BCTERIALGSPG"/>
</dbReference>
<dbReference type="InterPro" id="IPR011453">
    <property type="entry name" value="DUF1559"/>
</dbReference>
<dbReference type="GO" id="GO:0015628">
    <property type="term" value="P:protein secretion by the type II secretion system"/>
    <property type="evidence" value="ECO:0007669"/>
    <property type="project" value="InterPro"/>
</dbReference>
<dbReference type="Pfam" id="PF07596">
    <property type="entry name" value="SBP_bac_10"/>
    <property type="match status" value="1"/>
</dbReference>
<dbReference type="InterPro" id="IPR012902">
    <property type="entry name" value="N_methyl_site"/>
</dbReference>
<dbReference type="GO" id="GO:0015627">
    <property type="term" value="C:type II protein secretion system complex"/>
    <property type="evidence" value="ECO:0007669"/>
    <property type="project" value="InterPro"/>
</dbReference>
<name>A0A1V6C8Z5_UNCT6</name>
<dbReference type="Proteomes" id="UP000485562">
    <property type="component" value="Unassembled WGS sequence"/>
</dbReference>
<gene>
    <name evidence="3" type="primary">xcpT_7</name>
    <name evidence="3" type="ORF">BWX89_01011</name>
</gene>
<dbReference type="Pfam" id="PF07963">
    <property type="entry name" value="N_methyl"/>
    <property type="match status" value="1"/>
</dbReference>
<feature type="domain" description="DUF1559" evidence="2">
    <location>
        <begin position="31"/>
        <end position="71"/>
    </location>
</feature>
<comment type="caution">
    <text evidence="3">The sequence shown here is derived from an EMBL/GenBank/DDBJ whole genome shotgun (WGS) entry which is preliminary data.</text>
</comment>
<evidence type="ECO:0000256" key="1">
    <source>
        <dbReference type="ARBA" id="ARBA00022481"/>
    </source>
</evidence>
<reference evidence="3" key="1">
    <citation type="submission" date="2017-02" db="EMBL/GenBank/DDBJ databases">
        <title>Delving into the versatile metabolic prowess of the omnipresent phylum Bacteroidetes.</title>
        <authorList>
            <person name="Nobu M.K."/>
            <person name="Mei R."/>
            <person name="Narihiro T."/>
            <person name="Kuroda K."/>
            <person name="Liu W.-T."/>
        </authorList>
    </citation>
    <scope>NUCLEOTIDE SEQUENCE</scope>
    <source>
        <strain evidence="3">ADurb.Bin131</strain>
    </source>
</reference>
<accession>A0A1V6C8Z5</accession>
<evidence type="ECO:0000259" key="2">
    <source>
        <dbReference type="Pfam" id="PF07596"/>
    </source>
</evidence>
<dbReference type="EMBL" id="MWDQ01000084">
    <property type="protein sequence ID" value="OQB73355.1"/>
    <property type="molecule type" value="Genomic_DNA"/>
</dbReference>
<evidence type="ECO:0000313" key="3">
    <source>
        <dbReference type="EMBL" id="OQB73355.1"/>
    </source>
</evidence>
<dbReference type="PANTHER" id="PTHR30093">
    <property type="entry name" value="GENERAL SECRETION PATHWAY PROTEIN G"/>
    <property type="match status" value="1"/>
</dbReference>
<dbReference type="PROSITE" id="PS00409">
    <property type="entry name" value="PROKAR_NTER_METHYL"/>
    <property type="match status" value="1"/>
</dbReference>
<dbReference type="SUPFAM" id="SSF54523">
    <property type="entry name" value="Pili subunits"/>
    <property type="match status" value="1"/>
</dbReference>
<organism evidence="3">
    <name type="scientific">candidate division TA06 bacterium ADurb.Bin131</name>
    <dbReference type="NCBI Taxonomy" id="1852827"/>
    <lineage>
        <taxon>Bacteria</taxon>
        <taxon>Bacteria division TA06</taxon>
    </lineage>
</organism>
<protein>
    <submittedName>
        <fullName evidence="3">Type II secretion system protein G</fullName>
    </submittedName>
</protein>
<proteinExistence type="predicted"/>
<dbReference type="InterPro" id="IPR000983">
    <property type="entry name" value="Bac_GSPG_pilin"/>
</dbReference>